<organism evidence="2 3">
    <name type="scientific">Seminavis robusta</name>
    <dbReference type="NCBI Taxonomy" id="568900"/>
    <lineage>
        <taxon>Eukaryota</taxon>
        <taxon>Sar</taxon>
        <taxon>Stramenopiles</taxon>
        <taxon>Ochrophyta</taxon>
        <taxon>Bacillariophyta</taxon>
        <taxon>Bacillariophyceae</taxon>
        <taxon>Bacillariophycidae</taxon>
        <taxon>Naviculales</taxon>
        <taxon>Naviculaceae</taxon>
        <taxon>Seminavis</taxon>
    </lineage>
</organism>
<evidence type="ECO:0000313" key="2">
    <source>
        <dbReference type="EMBL" id="CAB9529083.1"/>
    </source>
</evidence>
<name>A0A9N8EYD8_9STRA</name>
<gene>
    <name evidence="2" type="ORF">SEMRO_2398_G326120.2</name>
</gene>
<sequence>MMPPAARTPVHNGTMSAFDVDMAEEDGLHHSSRRRRSDRFLLYASVSVSAALLVALVAVLVATTKRLDTHSLHNVHAVDPKTDTIDRDVDPQWRVRPTNLHVAMLGDSITHYQYLSLAYFLRTGRWFDPSYHKSHLTNVYSFQSLFHNDIYGEYFFQTTRLLQPYEICDCYYPKGLQDAYRMAPHQVIINRYLHDPIRNNTLRFFHSFGHEHEMQGRINSENITDMEGKEQDGLLGGVHALSQTDVVWSSKDWGHVVRNQLERLHPKPHYVILNAGKHSTEFASNPEVVKSLKTALKTKPFVPFWRTTTYRRGGTYIQQDNPHTDQIMCAALGGCLDVSWTQHLNEQLYWDELHNNEPVYRVMNEEFLEQIGYLPNGYVKYNRSLLMTKKKTKR</sequence>
<dbReference type="EMBL" id="CAICTM010002396">
    <property type="protein sequence ID" value="CAB9529083.1"/>
    <property type="molecule type" value="Genomic_DNA"/>
</dbReference>
<keyword evidence="1" id="KW-0472">Membrane</keyword>
<keyword evidence="1" id="KW-0812">Transmembrane</keyword>
<comment type="caution">
    <text evidence="2">The sequence shown here is derived from an EMBL/GenBank/DDBJ whole genome shotgun (WGS) entry which is preliminary data.</text>
</comment>
<accession>A0A9N8EYD8</accession>
<reference evidence="2" key="1">
    <citation type="submission" date="2020-06" db="EMBL/GenBank/DDBJ databases">
        <authorList>
            <consortium name="Plant Systems Biology data submission"/>
        </authorList>
    </citation>
    <scope>NUCLEOTIDE SEQUENCE</scope>
    <source>
        <strain evidence="2">D6</strain>
    </source>
</reference>
<dbReference type="OrthoDB" id="189357at2759"/>
<evidence type="ECO:0000256" key="1">
    <source>
        <dbReference type="SAM" id="Phobius"/>
    </source>
</evidence>
<dbReference type="Proteomes" id="UP001153069">
    <property type="component" value="Unassembled WGS sequence"/>
</dbReference>
<proteinExistence type="predicted"/>
<evidence type="ECO:0000313" key="3">
    <source>
        <dbReference type="Proteomes" id="UP001153069"/>
    </source>
</evidence>
<keyword evidence="3" id="KW-1185">Reference proteome</keyword>
<protein>
    <submittedName>
        <fullName evidence="2">Uncharacterized protein</fullName>
    </submittedName>
</protein>
<keyword evidence="1" id="KW-1133">Transmembrane helix</keyword>
<feature type="transmembrane region" description="Helical" evidence="1">
    <location>
        <begin position="40"/>
        <end position="62"/>
    </location>
</feature>
<dbReference type="AlphaFoldDB" id="A0A9N8EYD8"/>